<reference evidence="3 4" key="1">
    <citation type="submission" date="2024-09" db="EMBL/GenBank/DDBJ databases">
        <authorList>
            <person name="Lee S.D."/>
        </authorList>
    </citation>
    <scope>NUCLEOTIDE SEQUENCE [LARGE SCALE GENOMIC DNA]</scope>
    <source>
        <strain evidence="3 4">N1-5</strain>
    </source>
</reference>
<dbReference type="InterPro" id="IPR050966">
    <property type="entry name" value="Glutamyl_endopeptidase"/>
</dbReference>
<comment type="caution">
    <text evidence="3">The sequence shown here is derived from an EMBL/GenBank/DDBJ whole genome shotgun (WGS) entry which is preliminary data.</text>
</comment>
<gene>
    <name evidence="3" type="ORF">ACEZDJ_02410</name>
</gene>
<dbReference type="InterPro" id="IPR043504">
    <property type="entry name" value="Peptidase_S1_PA_chymotrypsin"/>
</dbReference>
<keyword evidence="3" id="KW-0645">Protease</keyword>
<keyword evidence="3" id="KW-0378">Hydrolase</keyword>
<organism evidence="3 4">
    <name type="scientific">Streptacidiphilus cavernicola</name>
    <dbReference type="NCBI Taxonomy" id="3342716"/>
    <lineage>
        <taxon>Bacteria</taxon>
        <taxon>Bacillati</taxon>
        <taxon>Actinomycetota</taxon>
        <taxon>Actinomycetes</taxon>
        <taxon>Kitasatosporales</taxon>
        <taxon>Streptomycetaceae</taxon>
        <taxon>Streptacidiphilus</taxon>
    </lineage>
</organism>
<dbReference type="EMBL" id="JBHEZZ010000001">
    <property type="protein sequence ID" value="MFC1400138.1"/>
    <property type="molecule type" value="Genomic_DNA"/>
</dbReference>
<evidence type="ECO:0000259" key="2">
    <source>
        <dbReference type="PROSITE" id="PS50240"/>
    </source>
</evidence>
<dbReference type="InterPro" id="IPR009003">
    <property type="entry name" value="Peptidase_S1_PA"/>
</dbReference>
<dbReference type="PROSITE" id="PS50240">
    <property type="entry name" value="TRYPSIN_DOM"/>
    <property type="match status" value="1"/>
</dbReference>
<dbReference type="Gene3D" id="2.40.10.10">
    <property type="entry name" value="Trypsin-like serine proteases"/>
    <property type="match status" value="2"/>
</dbReference>
<dbReference type="EC" id="3.4.21.-" evidence="3"/>
<keyword evidence="4" id="KW-1185">Reference proteome</keyword>
<protein>
    <submittedName>
        <fullName evidence="3">Serine protease</fullName>
        <ecNumber evidence="3">3.4.21.-</ecNumber>
    </submittedName>
</protein>
<feature type="domain" description="Peptidase S1" evidence="2">
    <location>
        <begin position="58"/>
        <end position="289"/>
    </location>
</feature>
<evidence type="ECO:0000313" key="3">
    <source>
        <dbReference type="EMBL" id="MFC1400138.1"/>
    </source>
</evidence>
<dbReference type="RefSeq" id="WP_051724965.1">
    <property type="nucleotide sequence ID" value="NZ_JBHEZZ010000001.1"/>
</dbReference>
<dbReference type="GO" id="GO:0008233">
    <property type="term" value="F:peptidase activity"/>
    <property type="evidence" value="ECO:0007669"/>
    <property type="project" value="UniProtKB-KW"/>
</dbReference>
<dbReference type="SUPFAM" id="SSF50494">
    <property type="entry name" value="Trypsin-like serine proteases"/>
    <property type="match status" value="1"/>
</dbReference>
<dbReference type="Pfam" id="PF00089">
    <property type="entry name" value="Trypsin"/>
    <property type="match status" value="1"/>
</dbReference>
<dbReference type="Proteomes" id="UP001592528">
    <property type="component" value="Unassembled WGS sequence"/>
</dbReference>
<evidence type="ECO:0000256" key="1">
    <source>
        <dbReference type="ARBA" id="ARBA00022729"/>
    </source>
</evidence>
<dbReference type="PANTHER" id="PTHR15462">
    <property type="entry name" value="SERINE PROTEASE"/>
    <property type="match status" value="1"/>
</dbReference>
<accession>A0ABV6UFB0</accession>
<sequence>MTRSQWRVLTRVAGVVAFTVCFALALEYSQGRTGSAAPARPSPRSAPAADALVAVPAVLAGPRVAATAGTSASFTGLPSVGALFGADGAKAADSHHFCSASVVDSPGGNVVATAAHCVVTPGGKTDAPAQVVFVPGYHDKQEPYGEWTSARILVDPRWAADGDPDYDVAFLVVERAGDPSARLSDLVGAQGIAFGTQLPQPVGVIGYPSAAEQPVACHNTLKPYSPTQSEFDCPGYADGSSGGPMLTGIDARTGRGTLVGVIGGYEQGGYTDSVSYASSFGDAVKALYEQATVLG</sequence>
<keyword evidence="1" id="KW-0732">Signal</keyword>
<proteinExistence type="predicted"/>
<name>A0ABV6UFB0_9ACTN</name>
<dbReference type="GO" id="GO:0006508">
    <property type="term" value="P:proteolysis"/>
    <property type="evidence" value="ECO:0007669"/>
    <property type="project" value="UniProtKB-KW"/>
</dbReference>
<dbReference type="InterPro" id="IPR001254">
    <property type="entry name" value="Trypsin_dom"/>
</dbReference>
<evidence type="ECO:0000313" key="4">
    <source>
        <dbReference type="Proteomes" id="UP001592528"/>
    </source>
</evidence>